<comment type="similarity">
    <text evidence="4">Belongs to the JHDM1 histone demethylase family.</text>
</comment>
<dbReference type="FunFam" id="3.80.10.10:FF:000011">
    <property type="entry name" value="Lysine-specific demethylase 2B isoform X1"/>
    <property type="match status" value="1"/>
</dbReference>
<keyword evidence="22" id="KW-0408">Iron</keyword>
<keyword evidence="27" id="KW-0539">Nucleus</keyword>
<comment type="function">
    <text evidence="29">Histone demethylase that demethylates 'Lys-4' and 'Lys-36' of histone H3, thereby playing a central role in histone code. Preferentially demethylates trimethylated H3 'Lys-4' and dimethylated H3 'Lys-36' residue while it has weak or no activity for mono- and tri-methylated H3 'Lys-36'. Preferentially binds the transcribed region of ribosomal RNA and represses the transcription of ribosomal RNA genes which inhibits cell growth and proliferation. May also serve as a substrate-recognition component of the SCF (SKP1-CUL1-F-box protein)-type E3 ubiquitin ligase complex.</text>
</comment>
<organism evidence="41 42">
    <name type="scientific">Suricata suricatta</name>
    <name type="common">Meerkat</name>
    <dbReference type="NCBI Taxonomy" id="37032"/>
    <lineage>
        <taxon>Eukaryota</taxon>
        <taxon>Metazoa</taxon>
        <taxon>Chordata</taxon>
        <taxon>Craniata</taxon>
        <taxon>Vertebrata</taxon>
        <taxon>Euteleostomi</taxon>
        <taxon>Mammalia</taxon>
        <taxon>Eutheria</taxon>
        <taxon>Laurasiatheria</taxon>
        <taxon>Carnivora</taxon>
        <taxon>Feliformia</taxon>
        <taxon>Herpestidae</taxon>
        <taxon>Suricata</taxon>
    </lineage>
</organism>
<keyword evidence="7" id="KW-0678">Repressor</keyword>
<dbReference type="Ensembl" id="ENSSSUT00005030018.1">
    <property type="protein sequence ID" value="ENSSSUP00005026259.1"/>
    <property type="gene ID" value="ENSSSUG00005017012.1"/>
</dbReference>
<feature type="compositionally biased region" description="Basic residues" evidence="37">
    <location>
        <begin position="906"/>
        <end position="915"/>
    </location>
</feature>
<keyword evidence="18" id="KW-0156">Chromatin regulator</keyword>
<dbReference type="InterPro" id="IPR013083">
    <property type="entry name" value="Znf_RING/FYVE/PHD"/>
</dbReference>
<dbReference type="Gene3D" id="2.60.120.650">
    <property type="entry name" value="Cupin"/>
    <property type="match status" value="1"/>
</dbReference>
<dbReference type="PROSITE" id="PS51058">
    <property type="entry name" value="ZF_CXXC"/>
    <property type="match status" value="1"/>
</dbReference>
<dbReference type="InterPro" id="IPR006553">
    <property type="entry name" value="Leu-rich_rpt_Cys-con_subtyp"/>
</dbReference>
<feature type="compositionally biased region" description="Basic and acidic residues" evidence="37">
    <location>
        <begin position="945"/>
        <end position="960"/>
    </location>
</feature>
<evidence type="ECO:0000313" key="41">
    <source>
        <dbReference type="Ensembl" id="ENSSSUP00005026259.1"/>
    </source>
</evidence>
<dbReference type="GO" id="GO:0008270">
    <property type="term" value="F:zinc ion binding"/>
    <property type="evidence" value="ECO:0007669"/>
    <property type="project" value="UniProtKB-KW"/>
</dbReference>
<evidence type="ECO:0000256" key="35">
    <source>
        <dbReference type="ARBA" id="ARBA00083658"/>
    </source>
</evidence>
<keyword evidence="24" id="KW-0175">Coiled coil</keyword>
<dbReference type="GO" id="GO:0005730">
    <property type="term" value="C:nucleolus"/>
    <property type="evidence" value="ECO:0007669"/>
    <property type="project" value="UniProtKB-SubCell"/>
</dbReference>
<dbReference type="Gene3D" id="3.30.40.10">
    <property type="entry name" value="Zinc/RING finger domain, C3HC4 (zinc finger)"/>
    <property type="match status" value="1"/>
</dbReference>
<evidence type="ECO:0000256" key="5">
    <source>
        <dbReference type="ARBA" id="ARBA00013246"/>
    </source>
</evidence>
<dbReference type="InterPro" id="IPR057207">
    <property type="entry name" value="FBXL15_LRR"/>
</dbReference>
<evidence type="ECO:0000256" key="18">
    <source>
        <dbReference type="ARBA" id="ARBA00022853"/>
    </source>
</evidence>
<evidence type="ECO:0000256" key="26">
    <source>
        <dbReference type="ARBA" id="ARBA00023163"/>
    </source>
</evidence>
<keyword evidence="21" id="KW-0560">Oxidoreductase</keyword>
<keyword evidence="17" id="KW-0832">Ubl conjugation</keyword>
<dbReference type="Pfam" id="PF25372">
    <property type="entry name" value="DUF7885"/>
    <property type="match status" value="1"/>
</dbReference>
<keyword evidence="19" id="KW-0694">RNA-binding</keyword>
<evidence type="ECO:0000256" key="10">
    <source>
        <dbReference type="ARBA" id="ARBA00022614"/>
    </source>
</evidence>
<dbReference type="FunFam" id="1.20.58.1360:FF:000002">
    <property type="entry name" value="Lysine (K)-specific demethylase 2B"/>
    <property type="match status" value="1"/>
</dbReference>
<keyword evidence="42" id="KW-1185">Reference proteome</keyword>
<sequence>MEAEKDSGRRLRPIDRQRYDENEDLSDVEEIVSVRGFSLEEKLRSQLYQGDFVHAMEGKDFNYEYVQREALRVPLIFREKDGLGIKMPDPDFTVRDVKLLVGGRRLVDVMDVNTQKGAEMSMSQFVRYYETPEAQRDKLYNVISLEFSHTKLEHLVKRPTVVDLVDWVDNMWPQHLKEKQTEATNAIAEMKYPKVKKYCLMSVKGCFTDFHIDFGGTSVWYHVFRGGKIFWLIPPTLHNLALYEEWVLSGKQSDIFLGDRVERCQRIELKQGYTFFIPSGWIHAVYTPVDSLVFGGNILHSFNVPMQLRIYEIEDRTRVQPKFRYPFYYEMCWYVLERYVYCVTQRSYLTQEYQRESMLIDAPRKPSIDGFSSDSWLEMEEESCEQQPQEEEKEEEEEEEEEEEGTDKLPKPPADGPASPTSTPSEDQEAPGKKPKAPAMRFLQRTLSNESEDSVKSTTVPTDYPKTPTGSPATGVSAKWTHLTEFELKGLKALVEKLESLPENKKCVPEGIEDPQALLEGVKNVLKEHADDDPSLAITGVPVVTWPKKTPKNRAVGRPKGKLGPASAVKLAANRTTAGARRRRTRCRKCEACLRTECGECHFCKDMKKFGGPGRMKQSCIMRQCIAPVLPHTAVCLVCGEAGKEDTVEEEEGKFNLMLMECSICNEIIHPGCLKIKESEGVVNDELPNCWECPKCNHAGKTGKQKRGPGFKYASNLPGSLLKEQKMNRDNKEGQEPAKRRSECEEAPRRRSDEHPKKVPPDGILRRKSDDVHLRRKRKYEKPQELSGRKRASTLQTSPGSSSHLSPRPPLGSSLSPWWRSSLTYFQQQLKPGKEDKLFRKKRRSWKNTEDRMALANKPLRRFKQEPEDDLPEAPPKARESDHSRSSSPTAGPSTEGAEGPEEKKKVKMRRKRRLPTKELSKELSKELNQEIQKTENSLANENHQPIKSEPESESEEPKRPLGLCERPHRFSKGLTGTPRELRHQLGPGLRSPPRVISRPPPSVSPPKCIQMERHVIRPPPISPPPDSLPLDDGAAHVMHREVWMAVFSYLSHQDLCVCMRVCRTWNRWCCDKRLWTRIDLNHCKSITPLMLSGIIRRQPVSLDLSWTNISKKQLSWLINRLPGLRDLVLSGCSWIAVSALCSSSCPLLRTLDVQWVEGLKDAQMRDLLSPPTDNRPGQMDNRSKLRNIVELRLAGLDITDASLRLIIRHMPLLSKLHLSYCNHVTDQSINLLTAVGTTTRDSLTEINLSDCNKVTDQCLSFFKRCGNICHIDLRYCKQVTKEGCEQFIAEMSVSVQFGQVEEKLLQKLS</sequence>
<evidence type="ECO:0000256" key="14">
    <source>
        <dbReference type="ARBA" id="ARBA00022771"/>
    </source>
</evidence>
<feature type="region of interest" description="Disordered" evidence="37">
    <location>
        <begin position="363"/>
        <end position="476"/>
    </location>
</feature>
<dbReference type="Gene3D" id="1.20.58.1360">
    <property type="match status" value="1"/>
</dbReference>
<evidence type="ECO:0000256" key="33">
    <source>
        <dbReference type="ARBA" id="ARBA00081566"/>
    </source>
</evidence>
<proteinExistence type="inferred from homology"/>
<keyword evidence="8" id="KW-1017">Isopeptide bond</keyword>
<dbReference type="CDD" id="cd21785">
    <property type="entry name" value="CTD_KDM2B"/>
    <property type="match status" value="1"/>
</dbReference>
<dbReference type="Proteomes" id="UP000472268">
    <property type="component" value="Chromosome 14"/>
</dbReference>
<reference evidence="41 42" key="1">
    <citation type="submission" date="2019-05" db="EMBL/GenBank/DDBJ databases">
        <title>A Chromosome-scale Meerkat (S. suricatta) Genome Assembly.</title>
        <authorList>
            <person name="Dudchenko O."/>
            <person name="Lieberman Aiden E."/>
            <person name="Tung J."/>
            <person name="Barreiro L.B."/>
            <person name="Clutton-Brock T.H."/>
        </authorList>
    </citation>
    <scope>NUCLEOTIDE SEQUENCE [LARGE SCALE GENOMIC DNA]</scope>
</reference>
<evidence type="ECO:0000256" key="30">
    <source>
        <dbReference type="ARBA" id="ARBA00069294"/>
    </source>
</evidence>
<dbReference type="GO" id="GO:0140680">
    <property type="term" value="F:histone H3K36me/H3K36me2 demethylase activity"/>
    <property type="evidence" value="ECO:0007669"/>
    <property type="project" value="UniProtKB-EC"/>
</dbReference>
<dbReference type="FunFam" id="3.30.40.10:FF:000020">
    <property type="entry name" value="lysine-specific demethylase 2B isoform X1"/>
    <property type="match status" value="1"/>
</dbReference>
<dbReference type="InterPro" id="IPR019787">
    <property type="entry name" value="Znf_PHD-finger"/>
</dbReference>
<protein>
    <recommendedName>
        <fullName evidence="30">Lysine-specific demethylase 2B</fullName>
        <ecNumber evidence="5">1.14.11.27</ecNumber>
    </recommendedName>
    <alternativeName>
        <fullName evidence="32">F-box and leucine-rich repeat protein 10</fullName>
    </alternativeName>
    <alternativeName>
        <fullName evidence="34">F-box protein FBL10</fullName>
    </alternativeName>
    <alternativeName>
        <fullName evidence="35">F-box/LRR-repeat protein 10</fullName>
    </alternativeName>
    <alternativeName>
        <fullName evidence="31">JmjC domain-containing histone demethylation protein 1B</fullName>
    </alternativeName>
    <alternativeName>
        <fullName evidence="33">[Histone-H3]-lysine-36 demethylase 1B</fullName>
    </alternativeName>
</protein>
<dbReference type="InterPro" id="IPR001810">
    <property type="entry name" value="F-box_dom"/>
</dbReference>
<dbReference type="InterPro" id="IPR032675">
    <property type="entry name" value="LRR_dom_sf"/>
</dbReference>
<feature type="domain" description="CXXC-type" evidence="39">
    <location>
        <begin position="580"/>
        <end position="626"/>
    </location>
</feature>
<evidence type="ECO:0000256" key="11">
    <source>
        <dbReference type="ARBA" id="ARBA00022723"/>
    </source>
</evidence>
<keyword evidence="9" id="KW-0597">Phosphoprotein</keyword>
<keyword evidence="12" id="KW-0699">rRNA-binding</keyword>
<dbReference type="Pfam" id="PF16866">
    <property type="entry name" value="PHD_4"/>
    <property type="match status" value="1"/>
</dbReference>
<keyword evidence="10" id="KW-0433">Leucine-rich repeat</keyword>
<evidence type="ECO:0000256" key="23">
    <source>
        <dbReference type="ARBA" id="ARBA00023015"/>
    </source>
</evidence>
<feature type="compositionally biased region" description="Basic and acidic residues" evidence="37">
    <location>
        <begin position="723"/>
        <end position="773"/>
    </location>
</feature>
<dbReference type="GO" id="GO:0019843">
    <property type="term" value="F:rRNA binding"/>
    <property type="evidence" value="ECO:0007669"/>
    <property type="project" value="UniProtKB-KW"/>
</dbReference>
<keyword evidence="14 36" id="KW-0863">Zinc-finger</keyword>
<dbReference type="Pfam" id="PF12937">
    <property type="entry name" value="F-box-like"/>
    <property type="match status" value="1"/>
</dbReference>
<evidence type="ECO:0000256" key="31">
    <source>
        <dbReference type="ARBA" id="ARBA00076087"/>
    </source>
</evidence>
<evidence type="ECO:0000256" key="24">
    <source>
        <dbReference type="ARBA" id="ARBA00023054"/>
    </source>
</evidence>
<keyword evidence="11" id="KW-0479">Metal-binding</keyword>
<evidence type="ECO:0000256" key="2">
    <source>
        <dbReference type="ARBA" id="ARBA00004286"/>
    </source>
</evidence>
<evidence type="ECO:0000256" key="19">
    <source>
        <dbReference type="ARBA" id="ARBA00022884"/>
    </source>
</evidence>
<feature type="compositionally biased region" description="Acidic residues" evidence="37">
    <location>
        <begin position="377"/>
        <end position="405"/>
    </location>
</feature>
<dbReference type="SMART" id="SM00558">
    <property type="entry name" value="JmjC"/>
    <property type="match status" value="1"/>
</dbReference>
<evidence type="ECO:0000256" key="9">
    <source>
        <dbReference type="ARBA" id="ARBA00022553"/>
    </source>
</evidence>
<feature type="region of interest" description="Disordered" evidence="37">
    <location>
        <begin position="830"/>
        <end position="1005"/>
    </location>
</feature>
<evidence type="ECO:0000256" key="28">
    <source>
        <dbReference type="ARBA" id="ARBA00047915"/>
    </source>
</evidence>
<feature type="compositionally biased region" description="Basic and acidic residues" evidence="37">
    <location>
        <begin position="916"/>
        <end position="929"/>
    </location>
</feature>
<feature type="compositionally biased region" description="Polar residues" evidence="37">
    <location>
        <begin position="930"/>
        <end position="944"/>
    </location>
</feature>
<evidence type="ECO:0000256" key="6">
    <source>
        <dbReference type="ARBA" id="ARBA00022454"/>
    </source>
</evidence>
<dbReference type="OMA" id="HTHLTHY"/>
<dbReference type="EC" id="1.14.11.27" evidence="5"/>
<evidence type="ECO:0000313" key="42">
    <source>
        <dbReference type="Proteomes" id="UP000472268"/>
    </source>
</evidence>
<evidence type="ECO:0000256" key="7">
    <source>
        <dbReference type="ARBA" id="ARBA00022491"/>
    </source>
</evidence>
<dbReference type="InterPro" id="IPR011011">
    <property type="entry name" value="Znf_FYVE_PHD"/>
</dbReference>
<dbReference type="PANTHER" id="PTHR23123">
    <property type="entry name" value="PHD/F-BOX CONTAINING PROTEIN"/>
    <property type="match status" value="1"/>
</dbReference>
<feature type="compositionally biased region" description="Basic and acidic residues" evidence="37">
    <location>
        <begin position="876"/>
        <end position="885"/>
    </location>
</feature>
<comment type="catalytic activity">
    <reaction evidence="28">
        <text>N(6),N(6)-dimethyl-L-lysyl(36)-[histone H3] + 2 2-oxoglutarate + 2 O2 = L-lysyl(36)-[histone H3] + 2 formaldehyde + 2 succinate + 2 CO2</text>
        <dbReference type="Rhea" id="RHEA:42032"/>
        <dbReference type="Rhea" id="RHEA-COMP:9785"/>
        <dbReference type="Rhea" id="RHEA-COMP:9787"/>
        <dbReference type="ChEBI" id="CHEBI:15379"/>
        <dbReference type="ChEBI" id="CHEBI:16526"/>
        <dbReference type="ChEBI" id="CHEBI:16810"/>
        <dbReference type="ChEBI" id="CHEBI:16842"/>
        <dbReference type="ChEBI" id="CHEBI:29969"/>
        <dbReference type="ChEBI" id="CHEBI:30031"/>
        <dbReference type="ChEBI" id="CHEBI:61976"/>
        <dbReference type="EC" id="1.14.11.27"/>
    </reaction>
</comment>
<dbReference type="CTD" id="84678"/>
<evidence type="ECO:0000256" key="15">
    <source>
        <dbReference type="ARBA" id="ARBA00022786"/>
    </source>
</evidence>
<dbReference type="SMART" id="SM00367">
    <property type="entry name" value="LRR_CC"/>
    <property type="match status" value="6"/>
</dbReference>
<evidence type="ECO:0000256" key="32">
    <source>
        <dbReference type="ARBA" id="ARBA00080420"/>
    </source>
</evidence>
<dbReference type="SUPFAM" id="SSF57903">
    <property type="entry name" value="FYVE/PHD zinc finger"/>
    <property type="match status" value="1"/>
</dbReference>
<evidence type="ECO:0000256" key="12">
    <source>
        <dbReference type="ARBA" id="ARBA00022730"/>
    </source>
</evidence>
<dbReference type="RefSeq" id="XP_029778790.1">
    <property type="nucleotide sequence ID" value="XM_029922930.1"/>
</dbReference>
<accession>A0A673UP38</accession>
<dbReference type="GO" id="GO:0043565">
    <property type="term" value="F:sequence-specific DNA binding"/>
    <property type="evidence" value="ECO:0007669"/>
    <property type="project" value="UniProtKB-ARBA"/>
</dbReference>
<dbReference type="Pfam" id="PF17811">
    <property type="entry name" value="JHD"/>
    <property type="match status" value="1"/>
</dbReference>
<evidence type="ECO:0000256" key="29">
    <source>
        <dbReference type="ARBA" id="ARBA00056806"/>
    </source>
</evidence>
<reference evidence="41" key="3">
    <citation type="submission" date="2025-09" db="UniProtKB">
        <authorList>
            <consortium name="Ensembl"/>
        </authorList>
    </citation>
    <scope>IDENTIFICATION</scope>
</reference>
<keyword evidence="26" id="KW-0804">Transcription</keyword>
<feature type="domain" description="JmjC" evidence="40">
    <location>
        <begin position="147"/>
        <end position="315"/>
    </location>
</feature>
<dbReference type="InterPro" id="IPR050690">
    <property type="entry name" value="JHDM1_Histone_Demethylase"/>
</dbReference>
<dbReference type="SUPFAM" id="SSF52047">
    <property type="entry name" value="RNI-like"/>
    <property type="match status" value="1"/>
</dbReference>
<evidence type="ECO:0000256" key="20">
    <source>
        <dbReference type="ARBA" id="ARBA00022964"/>
    </source>
</evidence>
<dbReference type="Gene3D" id="3.80.10.10">
    <property type="entry name" value="Ribonuclease Inhibitor"/>
    <property type="match status" value="1"/>
</dbReference>
<evidence type="ECO:0000256" key="8">
    <source>
        <dbReference type="ARBA" id="ARBA00022499"/>
    </source>
</evidence>
<evidence type="ECO:0000256" key="21">
    <source>
        <dbReference type="ARBA" id="ARBA00023002"/>
    </source>
</evidence>
<reference evidence="41" key="2">
    <citation type="submission" date="2025-08" db="UniProtKB">
        <authorList>
            <consortium name="Ensembl"/>
        </authorList>
    </citation>
    <scope>IDENTIFICATION</scope>
</reference>
<evidence type="ECO:0000256" key="16">
    <source>
        <dbReference type="ARBA" id="ARBA00022833"/>
    </source>
</evidence>
<dbReference type="InterPro" id="IPR041667">
    <property type="entry name" value="Cupin_8"/>
</dbReference>
<dbReference type="PROSITE" id="PS50016">
    <property type="entry name" value="ZF_PHD_2"/>
    <property type="match status" value="1"/>
</dbReference>
<evidence type="ECO:0000259" key="40">
    <source>
        <dbReference type="PROSITE" id="PS51184"/>
    </source>
</evidence>
<keyword evidence="23" id="KW-0805">Transcription regulation</keyword>
<comment type="cofactor">
    <cofactor evidence="1">
        <name>Fe(2+)</name>
        <dbReference type="ChEBI" id="CHEBI:29033"/>
    </cofactor>
</comment>
<dbReference type="PROSITE" id="PS51184">
    <property type="entry name" value="JMJC"/>
    <property type="match status" value="1"/>
</dbReference>
<dbReference type="Pfam" id="PF02008">
    <property type="entry name" value="zf-CXXC"/>
    <property type="match status" value="1"/>
</dbReference>
<evidence type="ECO:0000256" key="25">
    <source>
        <dbReference type="ARBA" id="ARBA00023125"/>
    </source>
</evidence>
<dbReference type="GO" id="GO:0005694">
    <property type="term" value="C:chromosome"/>
    <property type="evidence" value="ECO:0007669"/>
    <property type="project" value="UniProtKB-SubCell"/>
</dbReference>
<dbReference type="FunFam" id="2.60.120.650:FF:000005">
    <property type="entry name" value="lysine-specific demethylase 2A isoform X1"/>
    <property type="match status" value="1"/>
</dbReference>
<dbReference type="Pfam" id="PF13621">
    <property type="entry name" value="Cupin_8"/>
    <property type="match status" value="1"/>
</dbReference>
<dbReference type="InterPro" id="IPR003347">
    <property type="entry name" value="JmjC_dom"/>
</dbReference>
<keyword evidence="20" id="KW-0223">Dioxygenase</keyword>
<evidence type="ECO:0000256" key="27">
    <source>
        <dbReference type="ARBA" id="ARBA00023242"/>
    </source>
</evidence>
<evidence type="ECO:0000256" key="1">
    <source>
        <dbReference type="ARBA" id="ARBA00001954"/>
    </source>
</evidence>
<dbReference type="InterPro" id="IPR002857">
    <property type="entry name" value="Znf_CXXC"/>
</dbReference>
<keyword evidence="25" id="KW-0238">DNA-binding</keyword>
<dbReference type="SMART" id="SM00249">
    <property type="entry name" value="PHD"/>
    <property type="match status" value="1"/>
</dbReference>
<dbReference type="SUPFAM" id="SSF51197">
    <property type="entry name" value="Clavaminate synthase-like"/>
    <property type="match status" value="1"/>
</dbReference>
<dbReference type="GeneID" id="115278459"/>
<evidence type="ECO:0000259" key="38">
    <source>
        <dbReference type="PROSITE" id="PS50016"/>
    </source>
</evidence>
<dbReference type="CDD" id="cd15644">
    <property type="entry name" value="PHD_KDM2B"/>
    <property type="match status" value="1"/>
</dbReference>
<comment type="subcellular location">
    <subcellularLocation>
        <location evidence="2">Chromosome</location>
    </subcellularLocation>
    <subcellularLocation>
        <location evidence="3">Nucleus</location>
        <location evidence="3">Nucleolus</location>
    </subcellularLocation>
</comment>
<evidence type="ECO:0000256" key="37">
    <source>
        <dbReference type="SAM" id="MobiDB-lite"/>
    </source>
</evidence>
<keyword evidence="6" id="KW-0158">Chromosome</keyword>
<evidence type="ECO:0000256" key="13">
    <source>
        <dbReference type="ARBA" id="ARBA00022737"/>
    </source>
</evidence>
<dbReference type="InterPro" id="IPR041070">
    <property type="entry name" value="JHD"/>
</dbReference>
<keyword evidence="15" id="KW-0833">Ubl conjugation pathway</keyword>
<evidence type="ECO:0000259" key="39">
    <source>
        <dbReference type="PROSITE" id="PS51058"/>
    </source>
</evidence>
<evidence type="ECO:0000256" key="17">
    <source>
        <dbReference type="ARBA" id="ARBA00022843"/>
    </source>
</evidence>
<feature type="compositionally biased region" description="Low complexity" evidence="37">
    <location>
        <begin position="798"/>
        <end position="817"/>
    </location>
</feature>
<feature type="domain" description="PHD-type" evidence="38">
    <location>
        <begin position="633"/>
        <end position="699"/>
    </location>
</feature>
<gene>
    <name evidence="41" type="primary">KDM2B</name>
</gene>
<evidence type="ECO:0000256" key="22">
    <source>
        <dbReference type="ARBA" id="ARBA00023004"/>
    </source>
</evidence>
<evidence type="ECO:0000256" key="34">
    <source>
        <dbReference type="ARBA" id="ARBA00083339"/>
    </source>
</evidence>
<feature type="region of interest" description="Disordered" evidence="37">
    <location>
        <begin position="701"/>
        <end position="817"/>
    </location>
</feature>
<keyword evidence="13" id="KW-0677">Repeat</keyword>
<evidence type="ECO:0000256" key="3">
    <source>
        <dbReference type="ARBA" id="ARBA00004604"/>
    </source>
</evidence>
<evidence type="ECO:0000256" key="4">
    <source>
        <dbReference type="ARBA" id="ARBA00008037"/>
    </source>
</evidence>
<evidence type="ECO:0000256" key="36">
    <source>
        <dbReference type="PROSITE-ProRule" id="PRU00509"/>
    </source>
</evidence>
<dbReference type="CDD" id="cd22180">
    <property type="entry name" value="F-box_FBXL10"/>
    <property type="match status" value="1"/>
</dbReference>
<name>A0A673UP38_SURSU</name>
<keyword evidence="16" id="KW-0862">Zinc</keyword>
<dbReference type="InterPro" id="IPR001965">
    <property type="entry name" value="Znf_PHD"/>
</dbReference>